<dbReference type="PANTHER" id="PTHR33973:SF4">
    <property type="entry name" value="OS07G0153300 PROTEIN"/>
    <property type="match status" value="1"/>
</dbReference>
<keyword evidence="2" id="KW-1185">Reference proteome</keyword>
<name>A0A3N1CSY5_9ACTN</name>
<dbReference type="EMBL" id="RJKE01000001">
    <property type="protein sequence ID" value="ROO84335.1"/>
    <property type="molecule type" value="Genomic_DNA"/>
</dbReference>
<protein>
    <recommendedName>
        <fullName evidence="3">DUF1365 family protein</fullName>
    </recommendedName>
</protein>
<accession>A0A3N1CSY5</accession>
<dbReference type="AlphaFoldDB" id="A0A3N1CSY5"/>
<dbReference type="Pfam" id="PF07103">
    <property type="entry name" value="DUF1365"/>
    <property type="match status" value="1"/>
</dbReference>
<comment type="caution">
    <text evidence="1">The sequence shown here is derived from an EMBL/GenBank/DDBJ whole genome shotgun (WGS) entry which is preliminary data.</text>
</comment>
<dbReference type="Proteomes" id="UP000272400">
    <property type="component" value="Unassembled WGS sequence"/>
</dbReference>
<dbReference type="RefSeq" id="WP_246052632.1">
    <property type="nucleotide sequence ID" value="NZ_RJKE01000001.1"/>
</dbReference>
<evidence type="ECO:0000313" key="2">
    <source>
        <dbReference type="Proteomes" id="UP000272400"/>
    </source>
</evidence>
<dbReference type="PANTHER" id="PTHR33973">
    <property type="entry name" value="OS07G0153300 PROTEIN"/>
    <property type="match status" value="1"/>
</dbReference>
<reference evidence="1 2" key="1">
    <citation type="submission" date="2018-11" db="EMBL/GenBank/DDBJ databases">
        <title>Sequencing the genomes of 1000 actinobacteria strains.</title>
        <authorList>
            <person name="Klenk H.-P."/>
        </authorList>
    </citation>
    <scope>NUCLEOTIDE SEQUENCE [LARGE SCALE GENOMIC DNA]</scope>
    <source>
        <strain evidence="1 2">DSM 44254</strain>
    </source>
</reference>
<sequence>MTPALYECVITHARAAPVRNVFTLRTYLWLVDLDHLPSRGPLARFRGRDHGDGGDLRADLTAFLAGHGLPRPGRVTMLCHARVLGHVFNPLTVFWCRAEDGSALCTVAEVHNTYGGRHRYLLRPDEKGRAETAKEFYVSPFLPVEGAYRLSLPEPDGRLSLSVALHLPDGPPFTASVRGEGRPATWTALLAAFLRHPVAPLVGAARIRTKGIALYLRGVPVVPRDPTPCDTTSRDTIRRAP</sequence>
<evidence type="ECO:0008006" key="3">
    <source>
        <dbReference type="Google" id="ProtNLM"/>
    </source>
</evidence>
<gene>
    <name evidence="1" type="ORF">EDD29_1857</name>
</gene>
<dbReference type="InterPro" id="IPR010775">
    <property type="entry name" value="DUF1365"/>
</dbReference>
<evidence type="ECO:0000313" key="1">
    <source>
        <dbReference type="EMBL" id="ROO84335.1"/>
    </source>
</evidence>
<organism evidence="1 2">
    <name type="scientific">Actinocorallia herbida</name>
    <dbReference type="NCBI Taxonomy" id="58109"/>
    <lineage>
        <taxon>Bacteria</taxon>
        <taxon>Bacillati</taxon>
        <taxon>Actinomycetota</taxon>
        <taxon>Actinomycetes</taxon>
        <taxon>Streptosporangiales</taxon>
        <taxon>Thermomonosporaceae</taxon>
        <taxon>Actinocorallia</taxon>
    </lineage>
</organism>
<proteinExistence type="predicted"/>